<evidence type="ECO:0000256" key="2">
    <source>
        <dbReference type="SAM" id="MobiDB-lite"/>
    </source>
</evidence>
<name>A0A922L4K0_DERFA</name>
<dbReference type="Proteomes" id="UP000790347">
    <property type="component" value="Unassembled WGS sequence"/>
</dbReference>
<dbReference type="AlphaFoldDB" id="A0A922L4K0"/>
<dbReference type="EMBL" id="ASGP02000003">
    <property type="protein sequence ID" value="KAH9518083.1"/>
    <property type="molecule type" value="Genomic_DNA"/>
</dbReference>
<reference evidence="3" key="1">
    <citation type="submission" date="2013-05" db="EMBL/GenBank/DDBJ databases">
        <authorList>
            <person name="Yim A.K.Y."/>
            <person name="Chan T.F."/>
            <person name="Ji K.M."/>
            <person name="Liu X.Y."/>
            <person name="Zhou J.W."/>
            <person name="Li R.Q."/>
            <person name="Yang K.Y."/>
            <person name="Li J."/>
            <person name="Li M."/>
            <person name="Law P.T.W."/>
            <person name="Wu Y.L."/>
            <person name="Cai Z.L."/>
            <person name="Qin H."/>
            <person name="Bao Y."/>
            <person name="Leung R.K.K."/>
            <person name="Ng P.K.S."/>
            <person name="Zou J."/>
            <person name="Zhong X.J."/>
            <person name="Ran P.X."/>
            <person name="Zhong N.S."/>
            <person name="Liu Z.G."/>
            <person name="Tsui S.K.W."/>
        </authorList>
    </citation>
    <scope>NUCLEOTIDE SEQUENCE</scope>
    <source>
        <strain evidence="3">Derf</strain>
        <tissue evidence="3">Whole organism</tissue>
    </source>
</reference>
<organism evidence="3 4">
    <name type="scientific">Dermatophagoides farinae</name>
    <name type="common">American house dust mite</name>
    <dbReference type="NCBI Taxonomy" id="6954"/>
    <lineage>
        <taxon>Eukaryota</taxon>
        <taxon>Metazoa</taxon>
        <taxon>Ecdysozoa</taxon>
        <taxon>Arthropoda</taxon>
        <taxon>Chelicerata</taxon>
        <taxon>Arachnida</taxon>
        <taxon>Acari</taxon>
        <taxon>Acariformes</taxon>
        <taxon>Sarcoptiformes</taxon>
        <taxon>Astigmata</taxon>
        <taxon>Psoroptidia</taxon>
        <taxon>Analgoidea</taxon>
        <taxon>Pyroglyphidae</taxon>
        <taxon>Dermatophagoidinae</taxon>
        <taxon>Dermatophagoides</taxon>
    </lineage>
</organism>
<protein>
    <submittedName>
        <fullName evidence="3">Uncharacterized protein</fullName>
    </submittedName>
</protein>
<evidence type="ECO:0000313" key="4">
    <source>
        <dbReference type="Proteomes" id="UP000790347"/>
    </source>
</evidence>
<evidence type="ECO:0000256" key="1">
    <source>
        <dbReference type="SAM" id="Coils"/>
    </source>
</evidence>
<feature type="coiled-coil region" evidence="1">
    <location>
        <begin position="92"/>
        <end position="126"/>
    </location>
</feature>
<gene>
    <name evidence="3" type="ORF">DERF_008684</name>
</gene>
<accession>A0A922L4K0</accession>
<reference evidence="3" key="2">
    <citation type="journal article" date="2022" name="Res Sq">
        <title>Comparative Genomics Reveals Insights into the Divergent Evolution of Astigmatic Mites and Household Pest Adaptations.</title>
        <authorList>
            <person name="Xiong Q."/>
            <person name="Wan A.T.-Y."/>
            <person name="Liu X.-Y."/>
            <person name="Fung C.S.-H."/>
            <person name="Xiao X."/>
            <person name="Malainual N."/>
            <person name="Hou J."/>
            <person name="Wang L."/>
            <person name="Wang M."/>
            <person name="Yang K."/>
            <person name="Cui Y."/>
            <person name="Leung E."/>
            <person name="Nong W."/>
            <person name="Shin S.-K."/>
            <person name="Au S."/>
            <person name="Jeong K.Y."/>
            <person name="Chew F.T."/>
            <person name="Hui J."/>
            <person name="Leung T.F."/>
            <person name="Tungtrongchitr A."/>
            <person name="Zhong N."/>
            <person name="Liu Z."/>
            <person name="Tsui S."/>
        </authorList>
    </citation>
    <scope>NUCLEOTIDE SEQUENCE</scope>
    <source>
        <strain evidence="3">Derf</strain>
        <tissue evidence="3">Whole organism</tissue>
    </source>
</reference>
<comment type="caution">
    <text evidence="3">The sequence shown here is derived from an EMBL/GenBank/DDBJ whole genome shotgun (WGS) entry which is preliminary data.</text>
</comment>
<sequence>MAPSNRKVQFRLENVKEELEDENQQSCNNDNKRGPIAITKRPAFELPTSHNQQNDPLTIKEQYRPDLKRLSLDDLKGLIEKQQRILRNRKLLDNLKDKGEKTKKFLQEIQEELSIQELSIKEEKDEMMKTISPYKDAYSENRARLFDQNQCSNQSAKHEHTMKTLTYQQSFEFHRRWLPMVTTGFMFCFFFT</sequence>
<proteinExistence type="predicted"/>
<keyword evidence="1" id="KW-0175">Coiled coil</keyword>
<feature type="region of interest" description="Disordered" evidence="2">
    <location>
        <begin position="17"/>
        <end position="38"/>
    </location>
</feature>
<evidence type="ECO:0000313" key="3">
    <source>
        <dbReference type="EMBL" id="KAH9518083.1"/>
    </source>
</evidence>
<keyword evidence="4" id="KW-1185">Reference proteome</keyword>